<protein>
    <submittedName>
        <fullName evidence="2">General transcription factor 3C polypeptide 3</fullName>
    </submittedName>
</protein>
<name>A0AC35UHY3_9BILA</name>
<sequence>MPTSSLSESVASTSEKTPRRKSLRRPTKLIDTNPFSDLDDNVPANQTEMDRIAADIIGTSKTKEDRELDDSSSSTISIESSVSEYEPSDNELSRFRKSLRSTTRRGNKHRSGYMTEYGATTVEKAINPDGQLLINEETGEFFKLESSENEADEDSDTNRPVKKKRTVRPKAPTALDGLIGQANMMTARENYDDALRVLLAAIKENPRNPDVYRAIANIYAAERNPERELEYLLLAGYVQSKTTYEDWIELAEKSSNIDRFDSSAACYSKAILLKPKRWINYQKRLHLLDMLGSIKPAMLTRLRAIQNCDVETMGEDNVVIMDELISTVSDYYVKSNDVEKAISALEAYVCRYKEMGRNMQNQLNVLLSMWYEHSKYPELVKAIVVLADGISENVQNDKPILKKTLLGAIYTILPFPPNNVEFTMTDEFPTLYYLYLMISLSAIGCETNYVTMFDNLLKRQIEEENMRYYIDFINMMMDRRKGHSVLCFLSKMLEFPEFANSPETYFRYGLCYEAVQSNDEAQRMYNKALELDFNHVDVRITLSNLLVTMNQPEAALKCLQPADLHGVTRLPNERLLIKRAEMVYRMNDIKNYYETVKLLLAPYFYECHNKKYLKNFGRRSARNRMTLVLKHECYASIQGSEIKKFVSKVGVYAERKQIKFNVLDGSRFHDFCFRLFEIAEEKGDYDTMCNVACYANLVTLILDVKLNLFYDLLYYAAVKAKKWQLAFEWLRSFYTDTQISDLSAIKIQSLNNKVLTSMNYVFCHYQNVNNQRYVQRAQAKAPENVHFRIVNANFSLFTGSYRHALIQYVKAWRHYPNSAMLNLQIGLIFAHLSSKKDVISKHLVANRAVFYFKRYSEIRYCNQEVFYNTGRLFHQLNLLPKAIYYYEKVLYDIGCEDPTVLRPDEFGNMVAECPPEYSFKKRAAYNLALIYRNNQNFSKARQLYEKFISI</sequence>
<reference evidence="2" key="1">
    <citation type="submission" date="2016-11" db="UniProtKB">
        <authorList>
            <consortium name="WormBaseParasite"/>
        </authorList>
    </citation>
    <scope>IDENTIFICATION</scope>
    <source>
        <strain evidence="2">KR3021</strain>
    </source>
</reference>
<evidence type="ECO:0000313" key="1">
    <source>
        <dbReference type="Proteomes" id="UP000095286"/>
    </source>
</evidence>
<accession>A0AC35UHY3</accession>
<dbReference type="WBParaSite" id="RSKR_0001167800.1">
    <property type="protein sequence ID" value="RSKR_0001167800.1"/>
    <property type="gene ID" value="RSKR_0001167800"/>
</dbReference>
<organism evidence="1 2">
    <name type="scientific">Rhabditophanes sp. KR3021</name>
    <dbReference type="NCBI Taxonomy" id="114890"/>
    <lineage>
        <taxon>Eukaryota</taxon>
        <taxon>Metazoa</taxon>
        <taxon>Ecdysozoa</taxon>
        <taxon>Nematoda</taxon>
        <taxon>Chromadorea</taxon>
        <taxon>Rhabditida</taxon>
        <taxon>Tylenchina</taxon>
        <taxon>Panagrolaimomorpha</taxon>
        <taxon>Strongyloidoidea</taxon>
        <taxon>Alloionematidae</taxon>
        <taxon>Rhabditophanes</taxon>
    </lineage>
</organism>
<proteinExistence type="predicted"/>
<evidence type="ECO:0000313" key="2">
    <source>
        <dbReference type="WBParaSite" id="RSKR_0001167800.1"/>
    </source>
</evidence>
<dbReference type="Proteomes" id="UP000095286">
    <property type="component" value="Unplaced"/>
</dbReference>